<evidence type="ECO:0000259" key="6">
    <source>
        <dbReference type="Pfam" id="PF00441"/>
    </source>
</evidence>
<keyword evidence="4" id="KW-0274">FAD</keyword>
<dbReference type="SUPFAM" id="SSF56645">
    <property type="entry name" value="Acyl-CoA dehydrogenase NM domain-like"/>
    <property type="match status" value="1"/>
</dbReference>
<comment type="cofactor">
    <cofactor evidence="1">
        <name>FAD</name>
        <dbReference type="ChEBI" id="CHEBI:57692"/>
    </cofactor>
</comment>
<evidence type="ECO:0000259" key="7">
    <source>
        <dbReference type="Pfam" id="PF02771"/>
    </source>
</evidence>
<dbReference type="SUPFAM" id="SSF47203">
    <property type="entry name" value="Acyl-CoA dehydrogenase C-terminal domain-like"/>
    <property type="match status" value="1"/>
</dbReference>
<dbReference type="InterPro" id="IPR046373">
    <property type="entry name" value="Acyl-CoA_Oxase/DH_mid-dom_sf"/>
</dbReference>
<gene>
    <name evidence="8" type="ORF">CP98_00467</name>
</gene>
<comment type="caution">
    <text evidence="8">The sequence shown here is derived from an EMBL/GenBank/DDBJ whole genome shotgun (WGS) entry which is preliminary data.</text>
</comment>
<comment type="similarity">
    <text evidence="2">Belongs to the acyl-CoA dehydrogenase family.</text>
</comment>
<dbReference type="Pfam" id="PF00441">
    <property type="entry name" value="Acyl-CoA_dh_1"/>
    <property type="match status" value="1"/>
</dbReference>
<dbReference type="CDD" id="cd00567">
    <property type="entry name" value="ACAD"/>
    <property type="match status" value="1"/>
</dbReference>
<accession>A0A084ESS6</accession>
<evidence type="ECO:0000313" key="8">
    <source>
        <dbReference type="EMBL" id="KEZ21018.1"/>
    </source>
</evidence>
<dbReference type="PATRIC" id="fig|13690.10.peg.483"/>
<dbReference type="GO" id="GO:0050660">
    <property type="term" value="F:flavin adenine dinucleotide binding"/>
    <property type="evidence" value="ECO:0007669"/>
    <property type="project" value="InterPro"/>
</dbReference>
<dbReference type="InterPro" id="IPR009075">
    <property type="entry name" value="AcylCo_DH/oxidase_C"/>
</dbReference>
<dbReference type="PANTHER" id="PTHR43884">
    <property type="entry name" value="ACYL-COA DEHYDROGENASE"/>
    <property type="match status" value="1"/>
</dbReference>
<evidence type="ECO:0000256" key="5">
    <source>
        <dbReference type="ARBA" id="ARBA00023002"/>
    </source>
</evidence>
<dbReference type="Gene3D" id="1.20.140.10">
    <property type="entry name" value="Butyryl-CoA Dehydrogenase, subunit A, domain 3"/>
    <property type="match status" value="1"/>
</dbReference>
<dbReference type="RefSeq" id="WP_037516527.1">
    <property type="nucleotide sequence ID" value="NZ_JGVR01000002.1"/>
</dbReference>
<sequence length="376" mass="39530">MNFGFDEEQKSLGDTIAQMLGDFPSLTAPDPAEARDPSVWAALAELGLFSLLVPETDGGVGLSLVDIALAVEALGAGLAPPSVASTLVATDLVVRFGTPAQKESWLAKIAAGSARIALAIQEAGVGYDPAAITTVVGGNGVTGRKILVADGADADMFLVLALVDGKPGLVIVDHNAGGVALRPHQDIDPSNGHCELILEAAPLADIAIIGHKDAARAVARLMDVGATFNAGMMMGIAARMLDTAVDYAKTRVQFGQPIGAFQSIKHRCADMAVAIEAGRSAVYYAFWAAAEDAPDRPRASSMAKAYCGDVARQVCNEAIQIHGGMGFTWELGLHRFLRRNKVLEHGFGSQTWHYERVISDTLSARTATIEQRRDAA</sequence>
<feature type="domain" description="Acyl-CoA dehydrogenase/oxidase N-terminal" evidence="7">
    <location>
        <begin position="7"/>
        <end position="112"/>
    </location>
</feature>
<organism evidence="8 9">
    <name type="scientific">Sphingobium yanoikuyae</name>
    <name type="common">Sphingomonas yanoikuyae</name>
    <dbReference type="NCBI Taxonomy" id="13690"/>
    <lineage>
        <taxon>Bacteria</taxon>
        <taxon>Pseudomonadati</taxon>
        <taxon>Pseudomonadota</taxon>
        <taxon>Alphaproteobacteria</taxon>
        <taxon>Sphingomonadales</taxon>
        <taxon>Sphingomonadaceae</taxon>
        <taxon>Sphingobium</taxon>
    </lineage>
</organism>
<name>A0A084ESS6_SPHYA</name>
<dbReference type="eggNOG" id="COG1960">
    <property type="taxonomic scope" value="Bacteria"/>
</dbReference>
<dbReference type="PANTHER" id="PTHR43884:SF20">
    <property type="entry name" value="ACYL-COA DEHYDROGENASE FADE28"/>
    <property type="match status" value="1"/>
</dbReference>
<dbReference type="InterPro" id="IPR036250">
    <property type="entry name" value="AcylCo_DH-like_C"/>
</dbReference>
<evidence type="ECO:0000313" key="9">
    <source>
        <dbReference type="Proteomes" id="UP000028534"/>
    </source>
</evidence>
<evidence type="ECO:0000256" key="4">
    <source>
        <dbReference type="ARBA" id="ARBA00022827"/>
    </source>
</evidence>
<dbReference type="EMBL" id="JGVR01000002">
    <property type="protein sequence ID" value="KEZ21018.1"/>
    <property type="molecule type" value="Genomic_DNA"/>
</dbReference>
<evidence type="ECO:0000256" key="3">
    <source>
        <dbReference type="ARBA" id="ARBA00022630"/>
    </source>
</evidence>
<dbReference type="Gene3D" id="2.40.110.10">
    <property type="entry name" value="Butyryl-CoA Dehydrogenase, subunit A, domain 2"/>
    <property type="match status" value="1"/>
</dbReference>
<keyword evidence="5" id="KW-0560">Oxidoreductase</keyword>
<evidence type="ECO:0000256" key="1">
    <source>
        <dbReference type="ARBA" id="ARBA00001974"/>
    </source>
</evidence>
<proteinExistence type="inferred from homology"/>
<dbReference type="GO" id="GO:0003995">
    <property type="term" value="F:acyl-CoA dehydrogenase activity"/>
    <property type="evidence" value="ECO:0007669"/>
    <property type="project" value="TreeGrafter"/>
</dbReference>
<protein>
    <submittedName>
        <fullName evidence="8">Acyl-CoA dehydrogenase domain-containing protein</fullName>
    </submittedName>
</protein>
<dbReference type="AlphaFoldDB" id="A0A084ESS6"/>
<feature type="domain" description="Acyl-CoA dehydrogenase/oxidase C-terminal" evidence="6">
    <location>
        <begin position="220"/>
        <end position="354"/>
    </location>
</feature>
<dbReference type="InterPro" id="IPR013786">
    <property type="entry name" value="AcylCoA_DH/ox_N"/>
</dbReference>
<evidence type="ECO:0000256" key="2">
    <source>
        <dbReference type="ARBA" id="ARBA00009347"/>
    </source>
</evidence>
<dbReference type="InterPro" id="IPR009100">
    <property type="entry name" value="AcylCoA_DH/oxidase_NM_dom_sf"/>
</dbReference>
<dbReference type="InterPro" id="IPR037069">
    <property type="entry name" value="AcylCoA_DH/ox_N_sf"/>
</dbReference>
<dbReference type="Proteomes" id="UP000028534">
    <property type="component" value="Unassembled WGS sequence"/>
</dbReference>
<dbReference type="Pfam" id="PF02771">
    <property type="entry name" value="Acyl-CoA_dh_N"/>
    <property type="match status" value="1"/>
</dbReference>
<keyword evidence="3" id="KW-0285">Flavoprotein</keyword>
<reference evidence="8 9" key="1">
    <citation type="submission" date="2014-03" db="EMBL/GenBank/DDBJ databases">
        <title>Genome sequence of Sphingobium yanoikuyae B1.</title>
        <authorList>
            <person name="Gan H.M."/>
            <person name="Gan H.Y."/>
            <person name="Savka M.A."/>
        </authorList>
    </citation>
    <scope>NUCLEOTIDE SEQUENCE [LARGE SCALE GENOMIC DNA]</scope>
    <source>
        <strain evidence="8 9">B1</strain>
    </source>
</reference>
<dbReference type="Gene3D" id="1.10.540.10">
    <property type="entry name" value="Acyl-CoA dehydrogenase/oxidase, N-terminal domain"/>
    <property type="match status" value="1"/>
</dbReference>